<dbReference type="EMBL" id="LR778114">
    <property type="protein sequence ID" value="CAB1129562.1"/>
    <property type="molecule type" value="Genomic_DNA"/>
</dbReference>
<name>A0A6F8ZHZ1_9FIRM</name>
<organism evidence="1 2">
    <name type="scientific">Candidatus Hydrogenisulfobacillus filiaventi</name>
    <dbReference type="NCBI Taxonomy" id="2707344"/>
    <lineage>
        <taxon>Bacteria</taxon>
        <taxon>Bacillati</taxon>
        <taxon>Bacillota</taxon>
        <taxon>Clostridia</taxon>
        <taxon>Eubacteriales</taxon>
        <taxon>Clostridiales Family XVII. Incertae Sedis</taxon>
        <taxon>Candidatus Hydrogenisulfobacillus</taxon>
    </lineage>
</organism>
<protein>
    <submittedName>
        <fullName evidence="1">Putative Ribbon-helix-helix protein, copG family</fullName>
    </submittedName>
</protein>
<reference evidence="1 2" key="1">
    <citation type="submission" date="2020-02" db="EMBL/GenBank/DDBJ databases">
        <authorList>
            <person name="Hogendoorn C."/>
        </authorList>
    </citation>
    <scope>NUCLEOTIDE SEQUENCE [LARGE SCALE GENOMIC DNA]</scope>
    <source>
        <strain evidence="1">R501</strain>
    </source>
</reference>
<evidence type="ECO:0000313" key="2">
    <source>
        <dbReference type="Proteomes" id="UP000503399"/>
    </source>
</evidence>
<gene>
    <name evidence="1" type="ORF">R50_2065</name>
</gene>
<dbReference type="KEGG" id="hfv:R50_2065"/>
<proteinExistence type="predicted"/>
<evidence type="ECO:0000313" key="1">
    <source>
        <dbReference type="EMBL" id="CAB1129562.1"/>
    </source>
</evidence>
<sequence length="85" mass="9767">MIRKQIYLRAEDNARLKEIARRAHKSEAAVIREALTRQWQTAQEADQAWADLKARLLALPAASAHTPFRREDAYAGRLESDARPR</sequence>
<dbReference type="AlphaFoldDB" id="A0A6F8ZHZ1"/>
<keyword evidence="2" id="KW-1185">Reference proteome</keyword>
<dbReference type="Proteomes" id="UP000503399">
    <property type="component" value="Chromosome"/>
</dbReference>
<accession>A0A6F8ZHZ1</accession>